<dbReference type="SUPFAM" id="SSF63829">
    <property type="entry name" value="Calcium-dependent phosphotriesterase"/>
    <property type="match status" value="1"/>
</dbReference>
<gene>
    <name evidence="3" type="ORF">GCM10008066_24210</name>
</gene>
<protein>
    <recommendedName>
        <fullName evidence="5">Major royal jelly protein</fullName>
    </recommendedName>
</protein>
<sequence>MASEYGPPELWRSYNGITWDGAPTNTENAASLSVNAPIAGLHFGNNGRAFVSTPRVVSKDLPATLNILDTSNTSGPAHLKAFPSVERNAVNNRPEHNLRSVLGFYTDKTNGWLWALDMGYVAGETEAPAGAQKIVIYSQRTGRVIKRIPLDSVANRKTSFLNDIVVDERRKIAYVSDSGLRGNDAGLIVVDFMSGKTRRVLDRDTSVQPEKDVETVAEGINILPGYPLRVGINGIALSPDASILYWAVTTGKNAHSISTSALRNKALTDVELAKQVRNLGDVGGNTDGIVTDASGDLYLTDITRSGIVRYETSSKSMSLLYKDERIHWPDTITRSAEGDFFFTSSALHKHFMGSVKLGEERYDVWRLPLLK</sequence>
<dbReference type="EMBL" id="BMDI01000002">
    <property type="protein sequence ID" value="GGI20474.1"/>
    <property type="molecule type" value="Genomic_DNA"/>
</dbReference>
<dbReference type="Gene3D" id="2.120.10.30">
    <property type="entry name" value="TolB, C-terminal domain"/>
    <property type="match status" value="1"/>
</dbReference>
<evidence type="ECO:0000256" key="1">
    <source>
        <dbReference type="ARBA" id="ARBA00004613"/>
    </source>
</evidence>
<name>A0A8J3F737_9BURK</name>
<keyword evidence="2" id="KW-0964">Secreted</keyword>
<dbReference type="InterPro" id="IPR017996">
    <property type="entry name" value="MRJP/yellow-related"/>
</dbReference>
<dbReference type="GO" id="GO:0005576">
    <property type="term" value="C:extracellular region"/>
    <property type="evidence" value="ECO:0007669"/>
    <property type="project" value="UniProtKB-SubCell"/>
</dbReference>
<keyword evidence="4" id="KW-1185">Reference proteome</keyword>
<evidence type="ECO:0000313" key="3">
    <source>
        <dbReference type="EMBL" id="GGI20474.1"/>
    </source>
</evidence>
<dbReference type="PANTHER" id="PTHR10009:SF18">
    <property type="entry name" value="PROTEIN YELLOW-LIKE PROTEIN"/>
    <property type="match status" value="1"/>
</dbReference>
<reference evidence="4" key="1">
    <citation type="journal article" date="2019" name="Int. J. Syst. Evol. Microbiol.">
        <title>The Global Catalogue of Microorganisms (GCM) 10K type strain sequencing project: providing services to taxonomists for standard genome sequencing and annotation.</title>
        <authorList>
            <consortium name="The Broad Institute Genomics Platform"/>
            <consortium name="The Broad Institute Genome Sequencing Center for Infectious Disease"/>
            <person name="Wu L."/>
            <person name="Ma J."/>
        </authorList>
    </citation>
    <scope>NUCLEOTIDE SEQUENCE [LARGE SCALE GENOMIC DNA]</scope>
    <source>
        <strain evidence="4">CCM 2767</strain>
    </source>
</reference>
<comment type="subcellular location">
    <subcellularLocation>
        <location evidence="1">Secreted</location>
    </subcellularLocation>
</comment>
<accession>A0A8J3F737</accession>
<organism evidence="3 4">
    <name type="scientific">Oxalicibacterium faecigallinarum</name>
    <dbReference type="NCBI Taxonomy" id="573741"/>
    <lineage>
        <taxon>Bacteria</taxon>
        <taxon>Pseudomonadati</taxon>
        <taxon>Pseudomonadota</taxon>
        <taxon>Betaproteobacteria</taxon>
        <taxon>Burkholderiales</taxon>
        <taxon>Oxalobacteraceae</taxon>
        <taxon>Oxalicibacterium</taxon>
    </lineage>
</organism>
<dbReference type="Pfam" id="PF03022">
    <property type="entry name" value="MRJP"/>
    <property type="match status" value="1"/>
</dbReference>
<comment type="caution">
    <text evidence="3">The sequence shown here is derived from an EMBL/GenBank/DDBJ whole genome shotgun (WGS) entry which is preliminary data.</text>
</comment>
<evidence type="ECO:0000313" key="4">
    <source>
        <dbReference type="Proteomes" id="UP000642180"/>
    </source>
</evidence>
<dbReference type="InterPro" id="IPR011042">
    <property type="entry name" value="6-blade_b-propeller_TolB-like"/>
</dbReference>
<proteinExistence type="predicted"/>
<dbReference type="AlphaFoldDB" id="A0A8J3F737"/>
<dbReference type="Proteomes" id="UP000642180">
    <property type="component" value="Unassembled WGS sequence"/>
</dbReference>
<evidence type="ECO:0008006" key="5">
    <source>
        <dbReference type="Google" id="ProtNLM"/>
    </source>
</evidence>
<evidence type="ECO:0000256" key="2">
    <source>
        <dbReference type="ARBA" id="ARBA00022525"/>
    </source>
</evidence>
<dbReference type="PANTHER" id="PTHR10009">
    <property type="entry name" value="PROTEIN YELLOW-RELATED"/>
    <property type="match status" value="1"/>
</dbReference>